<dbReference type="AlphaFoldDB" id="A0A381YQ56"/>
<evidence type="ECO:0000313" key="1">
    <source>
        <dbReference type="EMBL" id="SVA79090.1"/>
    </source>
</evidence>
<organism evidence="1">
    <name type="scientific">marine metagenome</name>
    <dbReference type="NCBI Taxonomy" id="408172"/>
    <lineage>
        <taxon>unclassified sequences</taxon>
        <taxon>metagenomes</taxon>
        <taxon>ecological metagenomes</taxon>
    </lineage>
</organism>
<name>A0A381YQ56_9ZZZZ</name>
<protein>
    <submittedName>
        <fullName evidence="1">Uncharacterized protein</fullName>
    </submittedName>
</protein>
<sequence length="93" mass="11379">MSIWDEQWEDYELDKHDFEIWLDSINESGDSARDEEYYNLEMERQNGKYSDSEYEKHLDDNIDDIYENEIVNYSEYPDWVVQGQNYIMTVTNN</sequence>
<accession>A0A381YQ56</accession>
<reference evidence="1" key="1">
    <citation type="submission" date="2018-05" db="EMBL/GenBank/DDBJ databases">
        <authorList>
            <person name="Lanie J.A."/>
            <person name="Ng W.-L."/>
            <person name="Kazmierczak K.M."/>
            <person name="Andrzejewski T.M."/>
            <person name="Davidsen T.M."/>
            <person name="Wayne K.J."/>
            <person name="Tettelin H."/>
            <person name="Glass J.I."/>
            <person name="Rusch D."/>
            <person name="Podicherti R."/>
            <person name="Tsui H.-C.T."/>
            <person name="Winkler M.E."/>
        </authorList>
    </citation>
    <scope>NUCLEOTIDE SEQUENCE</scope>
</reference>
<proteinExistence type="predicted"/>
<dbReference type="EMBL" id="UINC01018764">
    <property type="protein sequence ID" value="SVA79090.1"/>
    <property type="molecule type" value="Genomic_DNA"/>
</dbReference>
<gene>
    <name evidence="1" type="ORF">METZ01_LOCUS131944</name>
</gene>